<dbReference type="EMBL" id="AZCX01000007">
    <property type="protein sequence ID" value="KRK47645.1"/>
    <property type="molecule type" value="Genomic_DNA"/>
</dbReference>
<dbReference type="PROSITE" id="PS51257">
    <property type="entry name" value="PROKAR_LIPOPROTEIN"/>
    <property type="match status" value="1"/>
</dbReference>
<accession>A0A0R1HLM9</accession>
<evidence type="ECO:0000313" key="2">
    <source>
        <dbReference type="Proteomes" id="UP000050911"/>
    </source>
</evidence>
<dbReference type="STRING" id="1302272.FC96_GL002368"/>
<dbReference type="PATRIC" id="fig|1302272.5.peg.2419"/>
<protein>
    <submittedName>
        <fullName evidence="1">Uncharacterized protein</fullName>
    </submittedName>
</protein>
<reference evidence="1 2" key="1">
    <citation type="journal article" date="2015" name="Genome Announc.">
        <title>Expanding the biotechnology potential of lactobacilli through comparative genomics of 213 strains and associated genera.</title>
        <authorList>
            <person name="Sun Z."/>
            <person name="Harris H.M."/>
            <person name="McCann A."/>
            <person name="Guo C."/>
            <person name="Argimon S."/>
            <person name="Zhang W."/>
            <person name="Yang X."/>
            <person name="Jeffery I.B."/>
            <person name="Cooney J.C."/>
            <person name="Kagawa T.F."/>
            <person name="Liu W."/>
            <person name="Song Y."/>
            <person name="Salvetti E."/>
            <person name="Wrobel A."/>
            <person name="Rasinkangas P."/>
            <person name="Parkhill J."/>
            <person name="Rea M.C."/>
            <person name="O'Sullivan O."/>
            <person name="Ritari J."/>
            <person name="Douillard F.P."/>
            <person name="Paul Ross R."/>
            <person name="Yang R."/>
            <person name="Briner A.E."/>
            <person name="Felis G.E."/>
            <person name="de Vos W.M."/>
            <person name="Barrangou R."/>
            <person name="Klaenhammer T.R."/>
            <person name="Caufield P.W."/>
            <person name="Cui Y."/>
            <person name="Zhang H."/>
            <person name="O'Toole P.W."/>
        </authorList>
    </citation>
    <scope>NUCLEOTIDE SEQUENCE [LARGE SCALE GENOMIC DNA]</scope>
    <source>
        <strain evidence="1 2">JCM 15530</strain>
    </source>
</reference>
<gene>
    <name evidence="1" type="ORF">FC96_GL002368</name>
</gene>
<proteinExistence type="predicted"/>
<name>A0A0R1HLM9_9LACO</name>
<organism evidence="1 2">
    <name type="scientific">Secundilactobacillus kimchicus JCM 15530</name>
    <dbReference type="NCBI Taxonomy" id="1302272"/>
    <lineage>
        <taxon>Bacteria</taxon>
        <taxon>Bacillati</taxon>
        <taxon>Bacillota</taxon>
        <taxon>Bacilli</taxon>
        <taxon>Lactobacillales</taxon>
        <taxon>Lactobacillaceae</taxon>
        <taxon>Secundilactobacillus</taxon>
    </lineage>
</organism>
<comment type="caution">
    <text evidence="1">The sequence shown here is derived from an EMBL/GenBank/DDBJ whole genome shotgun (WGS) entry which is preliminary data.</text>
</comment>
<evidence type="ECO:0000313" key="1">
    <source>
        <dbReference type="EMBL" id="KRK47645.1"/>
    </source>
</evidence>
<dbReference type="AlphaFoldDB" id="A0A0R1HLM9"/>
<keyword evidence="2" id="KW-1185">Reference proteome</keyword>
<dbReference type="Proteomes" id="UP000050911">
    <property type="component" value="Unassembled WGS sequence"/>
</dbReference>
<sequence length="58" mass="6639">MIGNFKLTAFLIDDNLMTLFQIHVLQPLIGFSCIIKAMKKRVDCDSVRPNQKGKFKVL</sequence>